<accession>A0A921FFN4</accession>
<feature type="domain" description="Peptidase M43 pregnancy-associated plasma-A" evidence="10">
    <location>
        <begin position="303"/>
        <end position="406"/>
    </location>
</feature>
<evidence type="ECO:0000256" key="7">
    <source>
        <dbReference type="ARBA" id="ARBA00023049"/>
    </source>
</evidence>
<dbReference type="AlphaFoldDB" id="A0A921FFN4"/>
<comment type="caution">
    <text evidence="12">The sequence shown here is derived from an EMBL/GenBank/DDBJ whole genome shotgun (WGS) entry which is preliminary data.</text>
</comment>
<dbReference type="Pfam" id="PF05572">
    <property type="entry name" value="Peptidase_M43"/>
    <property type="match status" value="1"/>
</dbReference>
<evidence type="ECO:0000256" key="4">
    <source>
        <dbReference type="ARBA" id="ARBA00022729"/>
    </source>
</evidence>
<evidence type="ECO:0000256" key="5">
    <source>
        <dbReference type="ARBA" id="ARBA00022801"/>
    </source>
</evidence>
<dbReference type="NCBIfam" id="TIGR03952">
    <property type="entry name" value="metzin_BF0631"/>
    <property type="match status" value="1"/>
</dbReference>
<proteinExistence type="inferred from homology"/>
<keyword evidence="8" id="KW-1015">Disulfide bond</keyword>
<dbReference type="PANTHER" id="PTHR47466">
    <property type="match status" value="1"/>
</dbReference>
<reference evidence="12" key="1">
    <citation type="journal article" date="2021" name="PeerJ">
        <title>Extensive microbial diversity within the chicken gut microbiome revealed by metagenomics and culture.</title>
        <authorList>
            <person name="Gilroy R."/>
            <person name="Ravi A."/>
            <person name="Getino M."/>
            <person name="Pursley I."/>
            <person name="Horton D.L."/>
            <person name="Alikhan N.F."/>
            <person name="Baker D."/>
            <person name="Gharbi K."/>
            <person name="Hall N."/>
            <person name="Watson M."/>
            <person name="Adriaenssens E.M."/>
            <person name="Foster-Nyarko E."/>
            <person name="Jarju S."/>
            <person name="Secka A."/>
            <person name="Antonio M."/>
            <person name="Oren A."/>
            <person name="Chaudhuri R.R."/>
            <person name="La Ragione R."/>
            <person name="Hildebrand F."/>
            <person name="Pallen M.J."/>
        </authorList>
    </citation>
    <scope>NUCLEOTIDE SEQUENCE</scope>
    <source>
        <strain evidence="12">CHK165-8395</strain>
    </source>
</reference>
<dbReference type="InterPro" id="IPR013783">
    <property type="entry name" value="Ig-like_fold"/>
</dbReference>
<dbReference type="RefSeq" id="WP_302571751.1">
    <property type="nucleotide sequence ID" value="NZ_CAUBDS010000017.1"/>
</dbReference>
<dbReference type="Pfam" id="PF19190">
    <property type="entry name" value="BACON_2"/>
    <property type="match status" value="1"/>
</dbReference>
<name>A0A921FFN4_9BACT</name>
<dbReference type="CDD" id="cd14948">
    <property type="entry name" value="BACON"/>
    <property type="match status" value="1"/>
</dbReference>
<feature type="signal peptide" evidence="9">
    <location>
        <begin position="1"/>
        <end position="19"/>
    </location>
</feature>
<protein>
    <submittedName>
        <fullName evidence="12">Zinc-dependent metalloproteinase lipoprotein</fullName>
    </submittedName>
</protein>
<dbReference type="GO" id="GO:0006508">
    <property type="term" value="P:proteolysis"/>
    <property type="evidence" value="ECO:0007669"/>
    <property type="project" value="UniProtKB-KW"/>
</dbReference>
<dbReference type="SUPFAM" id="SSF55486">
    <property type="entry name" value="Metalloproteases ('zincins'), catalytic domain"/>
    <property type="match status" value="1"/>
</dbReference>
<evidence type="ECO:0000256" key="6">
    <source>
        <dbReference type="ARBA" id="ARBA00022833"/>
    </source>
</evidence>
<evidence type="ECO:0000313" key="12">
    <source>
        <dbReference type="EMBL" id="HJF08599.1"/>
    </source>
</evidence>
<keyword evidence="5" id="KW-0378">Hydrolase</keyword>
<keyword evidence="6" id="KW-0862">Zinc</keyword>
<dbReference type="GO" id="GO:0046872">
    <property type="term" value="F:metal ion binding"/>
    <property type="evidence" value="ECO:0007669"/>
    <property type="project" value="UniProtKB-KW"/>
</dbReference>
<dbReference type="PANTHER" id="PTHR47466:SF1">
    <property type="entry name" value="METALLOPROTEASE MEP1 (AFU_ORTHOLOGUE AFUA_1G07730)-RELATED"/>
    <property type="match status" value="1"/>
</dbReference>
<keyword evidence="3" id="KW-0479">Metal-binding</keyword>
<dbReference type="Gene3D" id="2.60.40.10">
    <property type="entry name" value="Immunoglobulins"/>
    <property type="match status" value="1"/>
</dbReference>
<keyword evidence="12" id="KW-0449">Lipoprotein</keyword>
<dbReference type="Proteomes" id="UP000718012">
    <property type="component" value="Unassembled WGS sequence"/>
</dbReference>
<evidence type="ECO:0000256" key="8">
    <source>
        <dbReference type="ARBA" id="ARBA00023157"/>
    </source>
</evidence>
<dbReference type="PROSITE" id="PS51257">
    <property type="entry name" value="PROKAR_LIPOPROTEIN"/>
    <property type="match status" value="1"/>
</dbReference>
<dbReference type="InterPro" id="IPR024079">
    <property type="entry name" value="MetalloPept_cat_dom_sf"/>
</dbReference>
<organism evidence="12 13">
    <name type="scientific">Phocaeicola coprocola</name>
    <dbReference type="NCBI Taxonomy" id="310298"/>
    <lineage>
        <taxon>Bacteria</taxon>
        <taxon>Pseudomonadati</taxon>
        <taxon>Bacteroidota</taxon>
        <taxon>Bacteroidia</taxon>
        <taxon>Bacteroidales</taxon>
        <taxon>Bacteroidaceae</taxon>
        <taxon>Phocaeicola</taxon>
    </lineage>
</organism>
<evidence type="ECO:0000256" key="9">
    <source>
        <dbReference type="SAM" id="SignalP"/>
    </source>
</evidence>
<evidence type="ECO:0000256" key="3">
    <source>
        <dbReference type="ARBA" id="ARBA00022723"/>
    </source>
</evidence>
<dbReference type="InterPro" id="IPR008754">
    <property type="entry name" value="Peptidase_M43"/>
</dbReference>
<dbReference type="InterPro" id="IPR023852">
    <property type="entry name" value="Metalloproteinase_lipop_BF0631"/>
</dbReference>
<reference evidence="12" key="2">
    <citation type="submission" date="2021-09" db="EMBL/GenBank/DDBJ databases">
        <authorList>
            <person name="Gilroy R."/>
        </authorList>
    </citation>
    <scope>NUCLEOTIDE SEQUENCE</scope>
    <source>
        <strain evidence="12">CHK165-8395</strain>
    </source>
</reference>
<dbReference type="GO" id="GO:0008237">
    <property type="term" value="F:metallopeptidase activity"/>
    <property type="evidence" value="ECO:0007669"/>
    <property type="project" value="UniProtKB-KW"/>
</dbReference>
<keyword evidence="7" id="KW-0482">Metalloprotease</keyword>
<gene>
    <name evidence="12" type="ORF">K8U81_10510</name>
</gene>
<comment type="similarity">
    <text evidence="1">Belongs to the peptidase M43B family.</text>
</comment>
<dbReference type="InterPro" id="IPR024361">
    <property type="entry name" value="BACON"/>
</dbReference>
<keyword evidence="2" id="KW-0645">Protease</keyword>
<evidence type="ECO:0000256" key="1">
    <source>
        <dbReference type="ARBA" id="ARBA00008721"/>
    </source>
</evidence>
<evidence type="ECO:0000259" key="10">
    <source>
        <dbReference type="Pfam" id="PF05572"/>
    </source>
</evidence>
<evidence type="ECO:0000256" key="2">
    <source>
        <dbReference type="ARBA" id="ARBA00022670"/>
    </source>
</evidence>
<feature type="domain" description="BACON" evidence="11">
    <location>
        <begin position="45"/>
        <end position="117"/>
    </location>
</feature>
<dbReference type="EMBL" id="DYXD01000235">
    <property type="protein sequence ID" value="HJF08599.1"/>
    <property type="molecule type" value="Genomic_DNA"/>
</dbReference>
<keyword evidence="4 9" id="KW-0732">Signal</keyword>
<sequence length="438" mass="49274">MRYLFFKIQLLLFVLCVMASCSDSNDEPTVQEPFLEITPSGGEEISSEGGKLTLTVKSNVDWEVTSDQYWCKVTAGDALTGNQTLNLEVEENLSQNSRQATLSFTYSATDGSHTSEVTVLQKGQEFVAGGTYKIPVVFHVLYSNRNMPTQYVREGHLQTVLDEVNKLYSECSQDLKLEFVMATVDPDGNLMEEPGVDRIPWASIPIDCEKFMSSSDDKYLDLIWNPDEYMNIMLYKFSNSAIAGIAQFPFLLAPDYLEGCEIWTGGALSQENLNRPQCISVNSDYVYNMVSLTPETPDGDDGCVAMTIAHELGHYLGLRHVFSESLWGCRDTDYCDDTPTYDRSAYEKLVATYLGTSNFKDYLDELIQRESCTDGSVFVSDNIMDYSISYSNKFTSDQAERIRYILEKGVFVPGPKNRTNETKSRSIGKLDLPMTIMK</sequence>
<evidence type="ECO:0000259" key="11">
    <source>
        <dbReference type="Pfam" id="PF19190"/>
    </source>
</evidence>
<feature type="chain" id="PRO_5037962300" evidence="9">
    <location>
        <begin position="20"/>
        <end position="438"/>
    </location>
</feature>
<dbReference type="Gene3D" id="3.40.390.10">
    <property type="entry name" value="Collagenase (Catalytic Domain)"/>
    <property type="match status" value="1"/>
</dbReference>
<evidence type="ECO:0000313" key="13">
    <source>
        <dbReference type="Proteomes" id="UP000718012"/>
    </source>
</evidence>